<dbReference type="PANTHER" id="PTHR10807:SF4">
    <property type="entry name" value="MYOTUBULARIN-RELATED PROTEIN 13"/>
    <property type="match status" value="1"/>
</dbReference>
<dbReference type="EMBL" id="JAERUA010000001">
    <property type="protein sequence ID" value="KAI1903893.1"/>
    <property type="molecule type" value="Genomic_DNA"/>
</dbReference>
<gene>
    <name evidence="9" type="ORF">AGOR_G00000100</name>
</gene>
<dbReference type="CDD" id="cd01235">
    <property type="entry name" value="PH_Sbf1_hMTMR5"/>
    <property type="match status" value="1"/>
</dbReference>
<dbReference type="InterPro" id="IPR037823">
    <property type="entry name" value="MTMR13_PH-GRAM"/>
</dbReference>
<dbReference type="PANTHER" id="PTHR10807">
    <property type="entry name" value="MYOTUBULARIN-RELATED"/>
    <property type="match status" value="1"/>
</dbReference>
<dbReference type="SMART" id="SM00233">
    <property type="entry name" value="PH"/>
    <property type="match status" value="1"/>
</dbReference>
<dbReference type="SUPFAM" id="SSF52799">
    <property type="entry name" value="(Phosphotyrosine protein) phosphatases II"/>
    <property type="match status" value="1"/>
</dbReference>
<proteinExistence type="inferred from homology"/>
<dbReference type="Gene3D" id="2.30.29.30">
    <property type="entry name" value="Pleckstrin-homology domain (PH domain)/Phosphotyrosine-binding domain (PTB)"/>
    <property type="match status" value="1"/>
</dbReference>
<dbReference type="Gene3D" id="3.40.50.11500">
    <property type="match status" value="1"/>
</dbReference>
<keyword evidence="4" id="KW-0344">Guanine-nucleotide releasing factor</keyword>
<dbReference type="SMART" id="SM00799">
    <property type="entry name" value="DENN"/>
    <property type="match status" value="1"/>
</dbReference>
<name>A0A8T3E3V3_9TELE</name>
<feature type="compositionally biased region" description="Acidic residues" evidence="5">
    <location>
        <begin position="1079"/>
        <end position="1091"/>
    </location>
</feature>
<dbReference type="InterPro" id="IPR022096">
    <property type="entry name" value="SBF1/SBF2"/>
</dbReference>
<feature type="domain" description="UDENN" evidence="7">
    <location>
        <begin position="7"/>
        <end position="432"/>
    </location>
</feature>
<dbReference type="Gene3D" id="3.30.450.200">
    <property type="match status" value="1"/>
</dbReference>
<sequence length="1899" mass="212821">MARLADYLIVVGYDHEKSGSGEGCGKIIQRFPERDWEGTPFPQGVEMFCQPGGWKLSRERKPPSFFTVVLTDIDSDRHYCSCLTFYEAEINLQGSKSMETDGEEEEEDEEEDGLIQPAEIFTPKSLILVSRLDFPEIFRGCLGLLYTVYIDSLSFALETLVANLLTCLVPRAGGSQKLFSLGAGDRQLIQTPLNDNLPVTGKSVALLFQQLGIQNVLSLFCAVLTEHKVLFHSTSYQRLGDACRALEALMFPLKYSYPYIPILPSRLLEVLSSPTPFIIGVHSMFQTEIQELLDVIIADLDGGTIKIPECIHLSHLPEPLLHQTQAALSMVLHPDLEIADNAFPPPRTASSNIKLLDKEVRSVFLRLFAQLFQGYRSCLQLIRIHSEPLIHFHKTAFLGQRGLIESDFLPKVLDGMAFAGFVSERGSPYRACDLFDELVACDVERFKQQEDDPAKFQKCIRELSEQLYKNENPNPHMAFQKVPRPTEGSHLRVHVMPFPLLDMPRVEALLAEAATKHHNATANARPQKKCVVPAGPPVVSIMGKMSSVFNSARRLEVVRSCIAFIFESKTLETEKTLPAALRALKGKAARECLTDELSQHVQQNRVILDHQQFDYVIRMMNCALQDCSSSEEYSVAAALLPLTTAFYRKLAPGVNQFAYTCVQDHPIWTNQQFWEATFYSEVQNQIRSLYLTTPQEKPGIAAKLKECTTPPLIPSGPERTAMGLAAEQLRLWPGLGKEKQQELVKNEESTVFSQAIHYASLMVYLLVPLDSSKNKLLRSTPAGDWESGSNSIVTNSIAGSVAESFDTESGFEDSENSDIANSVARFIARFIDKVCTESGVTQEHIKNLHSMIPGIVAMQMETLESVHRESRRLPPIQKPKILRPALLPGEELVSEGLRVVLDPDGREEATGGLLGGPHILPAEGALFLTTYRVIFKGTPHDPLVGEQPVIRSFPLSTLTKEKKITIQNQLQQNMQEGLQMRSASFQLIKVAFDEEVSPETVEIFKKHLQRLRYPQSIFSVFAFAAGQAVPQLILPKQKERNTGFRTLSKTLVKGAKKAGKMTIGRQNTAKKNEKRMTWNDDDDISVSDEGEQPTSSTLKPSEKSTMEQLVERACFRDYQRMGLGTITASSSRSKSGEQFRVTAINRLYSLCRSYPGLLVVPQSVQDSSLQKVARCYRHSRLPVVCWRHSRTKAVLLRSGGFHAKSVVGLFKSQNPSSTTPASSSSESSSSLEQEKYLQAIMSSIPIYFKMNGSNTLTNRSLIGLSPGSERRISRIPKMAPVHLDVSFSNSFTRGVLEYRDKLFTHSNQKPTAKGRVHSQGVWASLRSSSRFSHHPSAAEVGARLAGKDLAPPAGSESLQAQLLKQQAAFYIFGEKSHLRGFKLDAALNCELVPVEFADTRQVKGAFKKLLRACVPSSAPLDAEDTFLKALEESEWILQLHKILQLALILVELLDSGSSVLLSLEDGWDITTQVVSLVQLLSDPFYRTLEGFQVLLEKEWLSFGHKFSQRSTLTPSSQGSGFTPIFLQFLDCVHQIHTQYPLEFEFNQHYLKFLAYHYVSNRFKNFLLDSDYERLEHGTLFDDKGDKQAKKGLCIWECISRLHRRSPLFYNYLYSPCDTEPVLKPCINIPSLVKWDYLTGETLSTGPSYDWRMVAGKSEGAEDADTIATSKRRIVWPCYSSVGRAQPDAITKLLADVERLEAELKQAPERWQVTLERVRVSIKDDLKQEGNLRKQSISISGLIPTSSLQAYQRRSMLHLPDSGLGEDSSPTASNGVNRRAATLYNQFTPKNEENRSFEGVLFKRGALLKAWKPRWFVLDITKHQLRYYDTGEDTNCRGHIDLAEVESVLLATPTIGAPKHISEKAFFDLKTTRRMYNFCAADAQSAQQWMDKIQSCISDA</sequence>
<dbReference type="InterPro" id="IPR005112">
    <property type="entry name" value="dDENN_dom"/>
</dbReference>
<dbReference type="InterPro" id="IPR001194">
    <property type="entry name" value="cDENN_dom"/>
</dbReference>
<dbReference type="FunFam" id="3.40.50.11500:FF:000006">
    <property type="entry name" value="SET binding factor 2"/>
    <property type="match status" value="1"/>
</dbReference>
<dbReference type="OrthoDB" id="74314at2759"/>
<dbReference type="InterPro" id="IPR001849">
    <property type="entry name" value="PH_domain"/>
</dbReference>
<dbReference type="SMART" id="SM00800">
    <property type="entry name" value="uDENN"/>
    <property type="match status" value="1"/>
</dbReference>
<reference evidence="9" key="1">
    <citation type="submission" date="2021-01" db="EMBL/GenBank/DDBJ databases">
        <authorList>
            <person name="Zahm M."/>
            <person name="Roques C."/>
            <person name="Cabau C."/>
            <person name="Klopp C."/>
            <person name="Donnadieu C."/>
            <person name="Jouanno E."/>
            <person name="Lampietro C."/>
            <person name="Louis A."/>
            <person name="Herpin A."/>
            <person name="Echchiki A."/>
            <person name="Berthelot C."/>
            <person name="Parey E."/>
            <person name="Roest-Crollius H."/>
            <person name="Braasch I."/>
            <person name="Postlethwait J."/>
            <person name="Bobe J."/>
            <person name="Montfort J."/>
            <person name="Bouchez O."/>
            <person name="Begum T."/>
            <person name="Mejri S."/>
            <person name="Adams A."/>
            <person name="Chen W.-J."/>
            <person name="Guiguen Y."/>
        </authorList>
    </citation>
    <scope>NUCLEOTIDE SEQUENCE</scope>
    <source>
        <tissue evidence="9">Blood</tissue>
    </source>
</reference>
<dbReference type="Pfam" id="PF06602">
    <property type="entry name" value="Myotub-related"/>
    <property type="match status" value="1"/>
</dbReference>
<dbReference type="PROSITE" id="PS50211">
    <property type="entry name" value="DENN"/>
    <property type="match status" value="1"/>
</dbReference>
<dbReference type="InterPro" id="IPR004182">
    <property type="entry name" value="GRAM"/>
</dbReference>
<dbReference type="InterPro" id="IPR011993">
    <property type="entry name" value="PH-like_dom_sf"/>
</dbReference>
<dbReference type="Pfam" id="PF02141">
    <property type="entry name" value="DENN"/>
    <property type="match status" value="1"/>
</dbReference>
<feature type="domain" description="Myotubularin phosphatase" evidence="8">
    <location>
        <begin position="1108"/>
        <end position="1638"/>
    </location>
</feature>
<feature type="domain" description="PH" evidence="6">
    <location>
        <begin position="1793"/>
        <end position="1897"/>
    </location>
</feature>
<evidence type="ECO:0000259" key="8">
    <source>
        <dbReference type="PROSITE" id="PS51339"/>
    </source>
</evidence>
<dbReference type="InterPro" id="IPR010569">
    <property type="entry name" value="Myotubularin-like_Pase_dom"/>
</dbReference>
<evidence type="ECO:0000256" key="5">
    <source>
        <dbReference type="SAM" id="MobiDB-lite"/>
    </source>
</evidence>
<dbReference type="InterPro" id="IPR037516">
    <property type="entry name" value="Tripartite_DENN"/>
</dbReference>
<dbReference type="Pfam" id="PF02893">
    <property type="entry name" value="GRAM"/>
    <property type="match status" value="1"/>
</dbReference>
<dbReference type="FunFam" id="3.30.450.200:FF:000004">
    <property type="entry name" value="SET binding factor 2"/>
    <property type="match status" value="1"/>
</dbReference>
<accession>A0A8T3E3V3</accession>
<dbReference type="GO" id="GO:0005085">
    <property type="term" value="F:guanyl-nucleotide exchange factor activity"/>
    <property type="evidence" value="ECO:0007669"/>
    <property type="project" value="UniProtKB-KW"/>
</dbReference>
<keyword evidence="10" id="KW-1185">Reference proteome</keyword>
<comment type="caution">
    <text evidence="9">The sequence shown here is derived from an EMBL/GenBank/DDBJ whole genome shotgun (WGS) entry which is preliminary data.</text>
</comment>
<feature type="region of interest" description="Disordered" evidence="5">
    <location>
        <begin position="1058"/>
        <end position="1105"/>
    </location>
</feature>
<evidence type="ECO:0000256" key="3">
    <source>
        <dbReference type="ARBA" id="ARBA00022490"/>
    </source>
</evidence>
<dbReference type="PROSITE" id="PS50003">
    <property type="entry name" value="PH_DOMAIN"/>
    <property type="match status" value="1"/>
</dbReference>
<dbReference type="InterPro" id="IPR005113">
    <property type="entry name" value="uDENN_dom"/>
</dbReference>
<dbReference type="InterPro" id="IPR030564">
    <property type="entry name" value="Myotubularin"/>
</dbReference>
<dbReference type="Pfam" id="PF03456">
    <property type="entry name" value="uDENN"/>
    <property type="match status" value="1"/>
</dbReference>
<dbReference type="GO" id="GO:0016020">
    <property type="term" value="C:membrane"/>
    <property type="evidence" value="ECO:0007669"/>
    <property type="project" value="TreeGrafter"/>
</dbReference>
<organism evidence="9 10">
    <name type="scientific">Albula goreensis</name>
    <dbReference type="NCBI Taxonomy" id="1534307"/>
    <lineage>
        <taxon>Eukaryota</taxon>
        <taxon>Metazoa</taxon>
        <taxon>Chordata</taxon>
        <taxon>Craniata</taxon>
        <taxon>Vertebrata</taxon>
        <taxon>Euteleostomi</taxon>
        <taxon>Actinopterygii</taxon>
        <taxon>Neopterygii</taxon>
        <taxon>Teleostei</taxon>
        <taxon>Albuliformes</taxon>
        <taxon>Albulidae</taxon>
        <taxon>Albula</taxon>
    </lineage>
</organism>
<dbReference type="SMART" id="SM00801">
    <property type="entry name" value="dDENN"/>
    <property type="match status" value="1"/>
</dbReference>
<evidence type="ECO:0000313" key="10">
    <source>
        <dbReference type="Proteomes" id="UP000829720"/>
    </source>
</evidence>
<dbReference type="InterPro" id="IPR043153">
    <property type="entry name" value="DENN_C"/>
</dbReference>
<dbReference type="Pfam" id="PF12335">
    <property type="entry name" value="SBF2"/>
    <property type="match status" value="1"/>
</dbReference>
<evidence type="ECO:0000256" key="4">
    <source>
        <dbReference type="ARBA" id="ARBA00022658"/>
    </source>
</evidence>
<keyword evidence="3" id="KW-0963">Cytoplasm</keyword>
<comment type="subcellular location">
    <subcellularLocation>
        <location evidence="1">Cytoplasm</location>
    </subcellularLocation>
</comment>
<dbReference type="Pfam" id="PF00169">
    <property type="entry name" value="PH"/>
    <property type="match status" value="1"/>
</dbReference>
<dbReference type="CDD" id="cd13339">
    <property type="entry name" value="PH-GRAM_MTMR13"/>
    <property type="match status" value="1"/>
</dbReference>
<evidence type="ECO:0000256" key="1">
    <source>
        <dbReference type="ARBA" id="ARBA00004496"/>
    </source>
</evidence>
<evidence type="ECO:0000259" key="6">
    <source>
        <dbReference type="PROSITE" id="PS50003"/>
    </source>
</evidence>
<dbReference type="SMART" id="SM00568">
    <property type="entry name" value="GRAM"/>
    <property type="match status" value="1"/>
</dbReference>
<dbReference type="Proteomes" id="UP000829720">
    <property type="component" value="Unassembled WGS sequence"/>
</dbReference>
<comment type="similarity">
    <text evidence="2">Belongs to the protein-tyrosine phosphatase family. Non-receptor class myotubularin subfamily.</text>
</comment>
<dbReference type="SUPFAM" id="SSF50729">
    <property type="entry name" value="PH domain-like"/>
    <property type="match status" value="2"/>
</dbReference>
<evidence type="ECO:0008006" key="11">
    <source>
        <dbReference type="Google" id="ProtNLM"/>
    </source>
</evidence>
<dbReference type="InterPro" id="IPR029021">
    <property type="entry name" value="Prot-tyrosine_phosphatase-like"/>
</dbReference>
<protein>
    <recommendedName>
        <fullName evidence="11">Myotubularin-related protein 13-like</fullName>
    </recommendedName>
</protein>
<dbReference type="GO" id="GO:0005737">
    <property type="term" value="C:cytoplasm"/>
    <property type="evidence" value="ECO:0007669"/>
    <property type="project" value="UniProtKB-SubCell"/>
</dbReference>
<evidence type="ECO:0000313" key="9">
    <source>
        <dbReference type="EMBL" id="KAI1903893.1"/>
    </source>
</evidence>
<dbReference type="PROSITE" id="PS51339">
    <property type="entry name" value="PPASE_MYOTUBULARIN"/>
    <property type="match status" value="1"/>
</dbReference>
<dbReference type="FunFam" id="2.30.29.30:FF:000093">
    <property type="entry name" value="SET binding factor 2"/>
    <property type="match status" value="1"/>
</dbReference>
<evidence type="ECO:0000256" key="2">
    <source>
        <dbReference type="ARBA" id="ARBA00007471"/>
    </source>
</evidence>
<evidence type="ECO:0000259" key="7">
    <source>
        <dbReference type="PROSITE" id="PS50211"/>
    </source>
</evidence>